<dbReference type="RefSeq" id="WP_062924428.1">
    <property type="nucleotide sequence ID" value="NZ_CP015099.1"/>
</dbReference>
<proteinExistence type="predicted"/>
<dbReference type="Proteomes" id="UP000509790">
    <property type="component" value="Chromosome"/>
</dbReference>
<dbReference type="AlphaFoldDB" id="A0A859IG12"/>
<reference evidence="1 2" key="1">
    <citation type="submission" date="2019-06" db="EMBL/GenBank/DDBJ databases">
        <title>Complete genome sequence of Haemophilus parasuis HPS412.</title>
        <authorList>
            <person name="Yang S."/>
            <person name="Huang C."/>
        </authorList>
    </citation>
    <scope>NUCLEOTIDE SEQUENCE [LARGE SCALE GENOMIC DNA]</scope>
    <source>
        <strain evidence="1 2">HPS412</strain>
    </source>
</reference>
<evidence type="ECO:0000313" key="1">
    <source>
        <dbReference type="EMBL" id="QKY72950.1"/>
    </source>
</evidence>
<dbReference type="Gene3D" id="1.20.120.330">
    <property type="entry name" value="Nucleotidyltransferases domain 2"/>
    <property type="match status" value="1"/>
</dbReference>
<accession>A0A859IG12</accession>
<evidence type="ECO:0000313" key="2">
    <source>
        <dbReference type="Proteomes" id="UP000509790"/>
    </source>
</evidence>
<dbReference type="EMBL" id="CP041334">
    <property type="protein sequence ID" value="QKY72950.1"/>
    <property type="molecule type" value="Genomic_DNA"/>
</dbReference>
<evidence type="ECO:0008006" key="3">
    <source>
        <dbReference type="Google" id="ProtNLM"/>
    </source>
</evidence>
<protein>
    <recommendedName>
        <fullName evidence="3">HEPN domain-containing protein</fullName>
    </recommendedName>
</protein>
<organism evidence="1 2">
    <name type="scientific">Glaesserella parasuis</name>
    <name type="common">Haemophilus parasuis</name>
    <dbReference type="NCBI Taxonomy" id="738"/>
    <lineage>
        <taxon>Bacteria</taxon>
        <taxon>Pseudomonadati</taxon>
        <taxon>Pseudomonadota</taxon>
        <taxon>Gammaproteobacteria</taxon>
        <taxon>Pasteurellales</taxon>
        <taxon>Pasteurellaceae</taxon>
        <taxon>Glaesserella</taxon>
    </lineage>
</organism>
<name>A0A859IG12_GLAPU</name>
<gene>
    <name evidence="1" type="ORF">FLK62_06625</name>
</gene>
<sequence>MISAKDLAQKSTEFSSLDEEFYWRQSSHLAYYAVYHQLVAFSLLQHIDLKQGNGGVHQRAITAMKQHSEQGEELAFYLQKMKKRRVIADYYLESHFSKEEAILQQALMQQCLTYLK</sequence>